<dbReference type="InterPro" id="IPR013320">
    <property type="entry name" value="ConA-like_dom_sf"/>
</dbReference>
<proteinExistence type="predicted"/>
<dbReference type="AlphaFoldDB" id="A0A0E3BFF3"/>
<sequence>MKGGSGGGNRVQITVNAQVENMPGYPLYIALQDLPARFWDGISNKVDGHDVRVKNGAGLDLPFDLVAFNPVSKTGFLFARVDLAAGVQTTLYVHWGNPSDKRVLKTAPNGRNATWAGFDRVYMFGGDYEDHTGVGSDLIVGDKPRSMERSGYVTTPFSASKIIPDGKDIITVSSSVIARYDATTFVKSAENPSPGSGIAGYTGTTGACIVGNSLYVILTNTVGIPNAVMAVYDKTSLARTGYFPLAFDSGVTVPSSLDGGLTYDPYDGFVYAVFTTGEFSYIWKFDLSLLKFVSTIPVTGTITVAAFATAIGCWNGGFLVALRREIYRVTKTGAIKGTVFVAPESADLTGIERHGDGVLAATTNTIGTLTSGNIQSVSNVGYRYTTSGWWGAEGVPKNTAWTMACSAITVVDPGYSAAMVSYTKKNSADNASREVIARRSSGELGLWNQVDGWTSGAGAMALPTKYRCHATHNGTASRSVFLDGVKKATTSSVSQRPPASLVDVALYVGVGEGGNTTEIFRGTIGFVYLRPGVLSDAWIAAESLNLSNTAAFYSVGP</sequence>
<organism evidence="1 2">
    <name type="scientific">Comamonas thiooxydans</name>
    <dbReference type="NCBI Taxonomy" id="363952"/>
    <lineage>
        <taxon>Bacteria</taxon>
        <taxon>Pseudomonadati</taxon>
        <taxon>Pseudomonadota</taxon>
        <taxon>Betaproteobacteria</taxon>
        <taxon>Burkholderiales</taxon>
        <taxon>Comamonadaceae</taxon>
        <taxon>Comamonas</taxon>
    </lineage>
</organism>
<dbReference type="EMBL" id="AWTN01000095">
    <property type="protein sequence ID" value="KGG90845.1"/>
    <property type="molecule type" value="Genomic_DNA"/>
</dbReference>
<evidence type="ECO:0000313" key="2">
    <source>
        <dbReference type="Proteomes" id="UP000029567"/>
    </source>
</evidence>
<dbReference type="Proteomes" id="UP000029567">
    <property type="component" value="Unassembled WGS sequence"/>
</dbReference>
<dbReference type="SUPFAM" id="SSF49899">
    <property type="entry name" value="Concanavalin A-like lectins/glucanases"/>
    <property type="match status" value="1"/>
</dbReference>
<comment type="caution">
    <text evidence="1">The sequence shown here is derived from an EMBL/GenBank/DDBJ whole genome shotgun (WGS) entry which is preliminary data.</text>
</comment>
<evidence type="ECO:0000313" key="1">
    <source>
        <dbReference type="EMBL" id="KGG90845.1"/>
    </source>
</evidence>
<protein>
    <recommendedName>
        <fullName evidence="3">DUF2341 domain-containing protein</fullName>
    </recommendedName>
</protein>
<gene>
    <name evidence="1" type="ORF">P245_15475</name>
</gene>
<evidence type="ECO:0008006" key="3">
    <source>
        <dbReference type="Google" id="ProtNLM"/>
    </source>
</evidence>
<accession>A0A0E3BFF3</accession>
<name>A0A0E3BFF3_9BURK</name>
<reference evidence="1 2" key="1">
    <citation type="submission" date="2013-09" db="EMBL/GenBank/DDBJ databases">
        <title>High correlation between genotypes and phenotypes of environmental bacteria Comamonas testosteroni strains.</title>
        <authorList>
            <person name="Liu L."/>
            <person name="Zhu W."/>
            <person name="Xia X."/>
            <person name="Xu B."/>
            <person name="Luo M."/>
            <person name="Wang G."/>
        </authorList>
    </citation>
    <scope>NUCLEOTIDE SEQUENCE [LARGE SCALE GENOMIC DNA]</scope>
    <source>
        <strain evidence="1 2">JL14</strain>
    </source>
</reference>